<sequence>MQITIQPPGNLEQLSRFIERKNNQSQHHIGYCGEKASEILDSLETDFSDLDVSKSFLVAYRGEHIIGALGFDIDLEDQTAEAWGPFVDEEEDGGYVANELMRRLLSSLGNPLERIYFFINERNELAKRFLSDIKAVEKGEHLILKVKREHFHLVDSCEVEHFSPHFKEAFSELHHSAFPGAYYSADDILGLLSDQHNQLLIIKDECQQIKGYSYIEANPEHAEGDIEFIAVSPLYRRQGIGTQLVKASIQQLFNHDEIAEITLCVSKQNHQAINLYRAAGFEVVHGVVSYEWMARS</sequence>
<dbReference type="PROSITE" id="PS51186">
    <property type="entry name" value="GNAT"/>
    <property type="match status" value="2"/>
</dbReference>
<dbReference type="CDD" id="cd04301">
    <property type="entry name" value="NAT_SF"/>
    <property type="match status" value="1"/>
</dbReference>
<accession>A0A5D4UNA1</accession>
<evidence type="ECO:0000256" key="2">
    <source>
        <dbReference type="ARBA" id="ARBA00023315"/>
    </source>
</evidence>
<dbReference type="EMBL" id="VTEZ01000001">
    <property type="protein sequence ID" value="TYS88269.1"/>
    <property type="molecule type" value="Genomic_DNA"/>
</dbReference>
<dbReference type="SUPFAM" id="SSF55729">
    <property type="entry name" value="Acyl-CoA N-acyltransferases (Nat)"/>
    <property type="match status" value="1"/>
</dbReference>
<proteinExistence type="predicted"/>
<feature type="domain" description="N-acetyltransferase" evidence="3">
    <location>
        <begin position="1"/>
        <end position="160"/>
    </location>
</feature>
<dbReference type="PANTHER" id="PTHR43420">
    <property type="entry name" value="ACETYLTRANSFERASE"/>
    <property type="match status" value="1"/>
</dbReference>
<reference evidence="4 5" key="1">
    <citation type="submission" date="2019-08" db="EMBL/GenBank/DDBJ databases">
        <title>Bacillus genomes from the desert of Cuatro Cienegas, Coahuila.</title>
        <authorList>
            <person name="Olmedo-Alvarez G."/>
        </authorList>
    </citation>
    <scope>NUCLEOTIDE SEQUENCE [LARGE SCALE GENOMIC DNA]</scope>
    <source>
        <strain evidence="4 5">CH87b_3T</strain>
    </source>
</reference>
<dbReference type="Pfam" id="PF00583">
    <property type="entry name" value="Acetyltransf_1"/>
    <property type="match status" value="1"/>
</dbReference>
<gene>
    <name evidence="4" type="ORF">FZC85_02180</name>
</gene>
<dbReference type="AlphaFoldDB" id="A0A5D4UNA1"/>
<comment type="caution">
    <text evidence="4">The sequence shown here is derived from an EMBL/GenBank/DDBJ whole genome shotgun (WGS) entry which is preliminary data.</text>
</comment>
<protein>
    <submittedName>
        <fullName evidence="4">GNAT family N-acetyltransferase</fullName>
    </submittedName>
</protein>
<evidence type="ECO:0000313" key="4">
    <source>
        <dbReference type="EMBL" id="TYS88269.1"/>
    </source>
</evidence>
<organism evidence="4 5">
    <name type="scientific">Rossellomorea aquimaris</name>
    <dbReference type="NCBI Taxonomy" id="189382"/>
    <lineage>
        <taxon>Bacteria</taxon>
        <taxon>Bacillati</taxon>
        <taxon>Bacillota</taxon>
        <taxon>Bacilli</taxon>
        <taxon>Bacillales</taxon>
        <taxon>Bacillaceae</taxon>
        <taxon>Rossellomorea</taxon>
    </lineage>
</organism>
<dbReference type="PANTHER" id="PTHR43420:SF12">
    <property type="entry name" value="N-ACETYLTRANSFERASE DOMAIN-CONTAINING PROTEIN"/>
    <property type="match status" value="1"/>
</dbReference>
<dbReference type="Proteomes" id="UP000324269">
    <property type="component" value="Unassembled WGS sequence"/>
</dbReference>
<keyword evidence="1 4" id="KW-0808">Transferase</keyword>
<dbReference type="OrthoDB" id="87299at2"/>
<dbReference type="InterPro" id="IPR016181">
    <property type="entry name" value="Acyl_CoA_acyltransferase"/>
</dbReference>
<evidence type="ECO:0000259" key="3">
    <source>
        <dbReference type="PROSITE" id="PS51186"/>
    </source>
</evidence>
<dbReference type="InterPro" id="IPR050680">
    <property type="entry name" value="YpeA/RimI_acetyltransf"/>
</dbReference>
<feature type="domain" description="N-acetyltransferase" evidence="3">
    <location>
        <begin position="157"/>
        <end position="296"/>
    </location>
</feature>
<evidence type="ECO:0000313" key="5">
    <source>
        <dbReference type="Proteomes" id="UP000324269"/>
    </source>
</evidence>
<dbReference type="Gene3D" id="3.40.630.30">
    <property type="match status" value="2"/>
</dbReference>
<dbReference type="InterPro" id="IPR000182">
    <property type="entry name" value="GNAT_dom"/>
</dbReference>
<dbReference type="RefSeq" id="WP_148967561.1">
    <property type="nucleotide sequence ID" value="NZ_JBNIKW010000001.1"/>
</dbReference>
<evidence type="ECO:0000256" key="1">
    <source>
        <dbReference type="ARBA" id="ARBA00022679"/>
    </source>
</evidence>
<name>A0A5D4UNA1_9BACI</name>
<dbReference type="GO" id="GO:0016747">
    <property type="term" value="F:acyltransferase activity, transferring groups other than amino-acyl groups"/>
    <property type="evidence" value="ECO:0007669"/>
    <property type="project" value="InterPro"/>
</dbReference>
<keyword evidence="2" id="KW-0012">Acyltransferase</keyword>